<keyword evidence="2" id="KW-1185">Reference proteome</keyword>
<protein>
    <submittedName>
        <fullName evidence="1">Os06g0188875 protein</fullName>
    </submittedName>
</protein>
<dbReference type="EMBL" id="AP014962">
    <property type="protein sequence ID" value="BAS96546.1"/>
    <property type="molecule type" value="Genomic_DNA"/>
</dbReference>
<reference evidence="1 2" key="2">
    <citation type="journal article" date="2013" name="Plant Cell Physiol.">
        <title>Rice Annotation Project Database (RAP-DB): an integrative and interactive database for rice genomics.</title>
        <authorList>
            <person name="Sakai H."/>
            <person name="Lee S.S."/>
            <person name="Tanaka T."/>
            <person name="Numa H."/>
            <person name="Kim J."/>
            <person name="Kawahara Y."/>
            <person name="Wakimoto H."/>
            <person name="Yang C.C."/>
            <person name="Iwamoto M."/>
            <person name="Abe T."/>
            <person name="Yamada Y."/>
            <person name="Muto A."/>
            <person name="Inokuchi H."/>
            <person name="Ikemura T."/>
            <person name="Matsumoto T."/>
            <person name="Sasaki T."/>
            <person name="Itoh T."/>
        </authorList>
    </citation>
    <scope>NUCLEOTIDE SEQUENCE [LARGE SCALE GENOMIC DNA]</scope>
    <source>
        <strain evidence="2">cv. Nipponbare</strain>
    </source>
</reference>
<accession>A0A0P0WU11</accession>
<sequence>MFLGCSIIQITKAVNRKKITVANQSSFVSGFKNTHSIFYSDSFSASTSIETPDSVYGIVNSTWLARSAIMVISPTAASLTPEDTLCTSSS</sequence>
<evidence type="ECO:0000313" key="1">
    <source>
        <dbReference type="EMBL" id="BAS96546.1"/>
    </source>
</evidence>
<reference evidence="2" key="1">
    <citation type="journal article" date="2005" name="Nature">
        <title>The map-based sequence of the rice genome.</title>
        <authorList>
            <consortium name="International rice genome sequencing project (IRGSP)"/>
            <person name="Matsumoto T."/>
            <person name="Wu J."/>
            <person name="Kanamori H."/>
            <person name="Katayose Y."/>
            <person name="Fujisawa M."/>
            <person name="Namiki N."/>
            <person name="Mizuno H."/>
            <person name="Yamamoto K."/>
            <person name="Antonio B.A."/>
            <person name="Baba T."/>
            <person name="Sakata K."/>
            <person name="Nagamura Y."/>
            <person name="Aoki H."/>
            <person name="Arikawa K."/>
            <person name="Arita K."/>
            <person name="Bito T."/>
            <person name="Chiden Y."/>
            <person name="Fujitsuka N."/>
            <person name="Fukunaka R."/>
            <person name="Hamada M."/>
            <person name="Harada C."/>
            <person name="Hayashi A."/>
            <person name="Hijishita S."/>
            <person name="Honda M."/>
            <person name="Hosokawa S."/>
            <person name="Ichikawa Y."/>
            <person name="Idonuma A."/>
            <person name="Iijima M."/>
            <person name="Ikeda M."/>
            <person name="Ikeno M."/>
            <person name="Ito K."/>
            <person name="Ito S."/>
            <person name="Ito T."/>
            <person name="Ito Y."/>
            <person name="Ito Y."/>
            <person name="Iwabuchi A."/>
            <person name="Kamiya K."/>
            <person name="Karasawa W."/>
            <person name="Kurita K."/>
            <person name="Katagiri S."/>
            <person name="Kikuta A."/>
            <person name="Kobayashi H."/>
            <person name="Kobayashi N."/>
            <person name="Machita K."/>
            <person name="Maehara T."/>
            <person name="Masukawa M."/>
            <person name="Mizubayashi T."/>
            <person name="Mukai Y."/>
            <person name="Nagasaki H."/>
            <person name="Nagata Y."/>
            <person name="Naito S."/>
            <person name="Nakashima M."/>
            <person name="Nakama Y."/>
            <person name="Nakamichi Y."/>
            <person name="Nakamura M."/>
            <person name="Meguro A."/>
            <person name="Negishi M."/>
            <person name="Ohta I."/>
            <person name="Ohta T."/>
            <person name="Okamoto M."/>
            <person name="Ono N."/>
            <person name="Saji S."/>
            <person name="Sakaguchi M."/>
            <person name="Sakai K."/>
            <person name="Shibata M."/>
            <person name="Shimokawa T."/>
            <person name="Song J."/>
            <person name="Takazaki Y."/>
            <person name="Terasawa K."/>
            <person name="Tsugane M."/>
            <person name="Tsuji K."/>
            <person name="Ueda S."/>
            <person name="Waki K."/>
            <person name="Yamagata H."/>
            <person name="Yamamoto M."/>
            <person name="Yamamoto S."/>
            <person name="Yamane H."/>
            <person name="Yoshiki S."/>
            <person name="Yoshihara R."/>
            <person name="Yukawa K."/>
            <person name="Zhong H."/>
            <person name="Yano M."/>
            <person name="Yuan Q."/>
            <person name="Ouyang S."/>
            <person name="Liu J."/>
            <person name="Jones K.M."/>
            <person name="Gansberger K."/>
            <person name="Moffat K."/>
            <person name="Hill J."/>
            <person name="Bera J."/>
            <person name="Fadrosh D."/>
            <person name="Jin S."/>
            <person name="Johri S."/>
            <person name="Kim M."/>
            <person name="Overton L."/>
            <person name="Reardon M."/>
            <person name="Tsitrin T."/>
            <person name="Vuong H."/>
            <person name="Weaver B."/>
            <person name="Ciecko A."/>
            <person name="Tallon L."/>
            <person name="Jackson J."/>
            <person name="Pai G."/>
            <person name="Aken S.V."/>
            <person name="Utterback T."/>
            <person name="Reidmuller S."/>
            <person name="Feldblyum T."/>
            <person name="Hsiao J."/>
            <person name="Zismann V."/>
            <person name="Iobst S."/>
            <person name="de Vazeille A.R."/>
            <person name="Buell C.R."/>
            <person name="Ying K."/>
            <person name="Li Y."/>
            <person name="Lu T."/>
            <person name="Huang Y."/>
            <person name="Zhao Q."/>
            <person name="Feng Q."/>
            <person name="Zhang L."/>
            <person name="Zhu J."/>
            <person name="Weng Q."/>
            <person name="Mu J."/>
            <person name="Lu Y."/>
            <person name="Fan D."/>
            <person name="Liu Y."/>
            <person name="Guan J."/>
            <person name="Zhang Y."/>
            <person name="Yu S."/>
            <person name="Liu X."/>
            <person name="Zhang Y."/>
            <person name="Hong G."/>
            <person name="Han B."/>
            <person name="Choisne N."/>
            <person name="Demange N."/>
            <person name="Orjeda G."/>
            <person name="Samain S."/>
            <person name="Cattolico L."/>
            <person name="Pelletier E."/>
            <person name="Couloux A."/>
            <person name="Segurens B."/>
            <person name="Wincker P."/>
            <person name="D'Hont A."/>
            <person name="Scarpelli C."/>
            <person name="Weissenbach J."/>
            <person name="Salanoubat M."/>
            <person name="Quetier F."/>
            <person name="Yu Y."/>
            <person name="Kim H.R."/>
            <person name="Rambo T."/>
            <person name="Currie J."/>
            <person name="Collura K."/>
            <person name="Luo M."/>
            <person name="Yang T."/>
            <person name="Ammiraju J.S.S."/>
            <person name="Engler F."/>
            <person name="Soderlund C."/>
            <person name="Wing R.A."/>
            <person name="Palmer L.E."/>
            <person name="de la Bastide M."/>
            <person name="Spiegel L."/>
            <person name="Nascimento L."/>
            <person name="Zutavern T."/>
            <person name="O'Shaughnessy A."/>
            <person name="Dike S."/>
            <person name="Dedhia N."/>
            <person name="Preston R."/>
            <person name="Balija V."/>
            <person name="McCombie W.R."/>
            <person name="Chow T."/>
            <person name="Chen H."/>
            <person name="Chung M."/>
            <person name="Chen C."/>
            <person name="Shaw J."/>
            <person name="Wu H."/>
            <person name="Hsiao K."/>
            <person name="Chao Y."/>
            <person name="Chu M."/>
            <person name="Cheng C."/>
            <person name="Hour A."/>
            <person name="Lee P."/>
            <person name="Lin S."/>
            <person name="Lin Y."/>
            <person name="Liou J."/>
            <person name="Liu S."/>
            <person name="Hsing Y."/>
            <person name="Raghuvanshi S."/>
            <person name="Mohanty A."/>
            <person name="Bharti A.K."/>
            <person name="Gaur A."/>
            <person name="Gupta V."/>
            <person name="Kumar D."/>
            <person name="Ravi V."/>
            <person name="Vij S."/>
            <person name="Kapur A."/>
            <person name="Khurana P."/>
            <person name="Khurana P."/>
            <person name="Khurana J.P."/>
            <person name="Tyagi A.K."/>
            <person name="Gaikwad K."/>
            <person name="Singh A."/>
            <person name="Dalal V."/>
            <person name="Srivastava S."/>
            <person name="Dixit A."/>
            <person name="Pal A.K."/>
            <person name="Ghazi I.A."/>
            <person name="Yadav M."/>
            <person name="Pandit A."/>
            <person name="Bhargava A."/>
            <person name="Sureshbabu K."/>
            <person name="Batra K."/>
            <person name="Sharma T.R."/>
            <person name="Mohapatra T."/>
            <person name="Singh N.K."/>
            <person name="Messing J."/>
            <person name="Nelson A.B."/>
            <person name="Fuks G."/>
            <person name="Kavchok S."/>
            <person name="Keizer G."/>
            <person name="Linton E."/>
            <person name="Llaca V."/>
            <person name="Song R."/>
            <person name="Tanyolac B."/>
            <person name="Young S."/>
            <person name="Ho-Il K."/>
            <person name="Hahn J.H."/>
            <person name="Sangsakoo G."/>
            <person name="Vanavichit A."/>
            <person name="de Mattos Luiz.A.T."/>
            <person name="Zimmer P.D."/>
            <person name="Malone G."/>
            <person name="Dellagostin O."/>
            <person name="de Oliveira A.C."/>
            <person name="Bevan M."/>
            <person name="Bancroft I."/>
            <person name="Minx P."/>
            <person name="Cordum H."/>
            <person name="Wilson R."/>
            <person name="Cheng Z."/>
            <person name="Jin W."/>
            <person name="Jiang J."/>
            <person name="Leong S.A."/>
            <person name="Iwama H."/>
            <person name="Gojobori T."/>
            <person name="Itoh T."/>
            <person name="Niimura Y."/>
            <person name="Fujii Y."/>
            <person name="Habara T."/>
            <person name="Sakai H."/>
            <person name="Sato Y."/>
            <person name="Wilson G."/>
            <person name="Kumar K."/>
            <person name="McCouch S."/>
            <person name="Juretic N."/>
            <person name="Hoen D."/>
            <person name="Wright S."/>
            <person name="Bruskiewich R."/>
            <person name="Bureau T."/>
            <person name="Miyao A."/>
            <person name="Hirochika H."/>
            <person name="Nishikawa T."/>
            <person name="Kadowaki K."/>
            <person name="Sugiura M."/>
            <person name="Burr B."/>
            <person name="Sasaki T."/>
        </authorList>
    </citation>
    <scope>NUCLEOTIDE SEQUENCE [LARGE SCALE GENOMIC DNA]</scope>
    <source>
        <strain evidence="2">cv. Nipponbare</strain>
    </source>
</reference>
<dbReference type="PaxDb" id="39947-A0A0P0WU11"/>
<organism evidence="1 2">
    <name type="scientific">Oryza sativa subsp. japonica</name>
    <name type="common">Rice</name>
    <dbReference type="NCBI Taxonomy" id="39947"/>
    <lineage>
        <taxon>Eukaryota</taxon>
        <taxon>Viridiplantae</taxon>
        <taxon>Streptophyta</taxon>
        <taxon>Embryophyta</taxon>
        <taxon>Tracheophyta</taxon>
        <taxon>Spermatophyta</taxon>
        <taxon>Magnoliopsida</taxon>
        <taxon>Liliopsida</taxon>
        <taxon>Poales</taxon>
        <taxon>Poaceae</taxon>
        <taxon>BOP clade</taxon>
        <taxon>Oryzoideae</taxon>
        <taxon>Oryzeae</taxon>
        <taxon>Oryzinae</taxon>
        <taxon>Oryza</taxon>
        <taxon>Oryza sativa</taxon>
    </lineage>
</organism>
<proteinExistence type="predicted"/>
<reference evidence="1 2" key="3">
    <citation type="journal article" date="2013" name="Rice">
        <title>Improvement of the Oryza sativa Nipponbare reference genome using next generation sequence and optical map data.</title>
        <authorList>
            <person name="Kawahara Y."/>
            <person name="de la Bastide M."/>
            <person name="Hamilton J.P."/>
            <person name="Kanamori H."/>
            <person name="McCombie W.R."/>
            <person name="Ouyang S."/>
            <person name="Schwartz D.C."/>
            <person name="Tanaka T."/>
            <person name="Wu J."/>
            <person name="Zhou S."/>
            <person name="Childs K.L."/>
            <person name="Davidson R.M."/>
            <person name="Lin H."/>
            <person name="Quesada-Ocampo L."/>
            <person name="Vaillancourt B."/>
            <person name="Sakai H."/>
            <person name="Lee S.S."/>
            <person name="Kim J."/>
            <person name="Numa H."/>
            <person name="Itoh T."/>
            <person name="Buell C.R."/>
            <person name="Matsumoto T."/>
        </authorList>
    </citation>
    <scope>NUCLEOTIDE SEQUENCE [LARGE SCALE GENOMIC DNA]</scope>
    <source>
        <strain evidence="2">cv. Nipponbare</strain>
    </source>
</reference>
<dbReference type="AlphaFoldDB" id="A0A0P0WU11"/>
<dbReference type="Gramene" id="Os06t0188875-00">
    <property type="protein sequence ID" value="Os06t0188875-00"/>
    <property type="gene ID" value="Os06g0188875"/>
</dbReference>
<gene>
    <name evidence="1" type="ordered locus">Os06g0188875</name>
    <name evidence="1" type="ORF">OSNPB_060188875</name>
</gene>
<name>A0A0P0WU11_ORYSJ</name>
<evidence type="ECO:0000313" key="2">
    <source>
        <dbReference type="Proteomes" id="UP000059680"/>
    </source>
</evidence>
<dbReference type="InParanoid" id="A0A0P0WU11"/>
<dbReference type="Proteomes" id="UP000059680">
    <property type="component" value="Chromosome 6"/>
</dbReference>